<proteinExistence type="predicted"/>
<dbReference type="Pfam" id="PF18003">
    <property type="entry name" value="DUF3823_C"/>
    <property type="match status" value="1"/>
</dbReference>
<evidence type="ECO:0000313" key="3">
    <source>
        <dbReference type="EMBL" id="GEO02938.1"/>
    </source>
</evidence>
<accession>A0A512ATB7</accession>
<dbReference type="Gene3D" id="2.60.40.1120">
    <property type="entry name" value="Carboxypeptidase-like, regulatory domain"/>
    <property type="match status" value="1"/>
</dbReference>
<evidence type="ECO:0000259" key="2">
    <source>
        <dbReference type="Pfam" id="PF18003"/>
    </source>
</evidence>
<comment type="caution">
    <text evidence="3">The sequence shown here is derived from an EMBL/GenBank/DDBJ whole genome shotgun (WGS) entry which is preliminary data.</text>
</comment>
<keyword evidence="4" id="KW-1185">Reference proteome</keyword>
<evidence type="ECO:0008006" key="5">
    <source>
        <dbReference type="Google" id="ProtNLM"/>
    </source>
</evidence>
<evidence type="ECO:0000313" key="4">
    <source>
        <dbReference type="Proteomes" id="UP000321532"/>
    </source>
</evidence>
<protein>
    <recommendedName>
        <fullName evidence="5">DUF3823 domain-containing protein</fullName>
    </recommendedName>
</protein>
<dbReference type="OrthoDB" id="1433240at2"/>
<dbReference type="RefSeq" id="WP_146894979.1">
    <property type="nucleotide sequence ID" value="NZ_BJYS01000003.1"/>
</dbReference>
<dbReference type="PROSITE" id="PS51257">
    <property type="entry name" value="PROKAR_LIPOPROTEIN"/>
    <property type="match status" value="1"/>
</dbReference>
<organism evidence="3 4">
    <name type="scientific">Adhaeribacter aerolatus</name>
    <dbReference type="NCBI Taxonomy" id="670289"/>
    <lineage>
        <taxon>Bacteria</taxon>
        <taxon>Pseudomonadati</taxon>
        <taxon>Bacteroidota</taxon>
        <taxon>Cytophagia</taxon>
        <taxon>Cytophagales</taxon>
        <taxon>Hymenobacteraceae</taxon>
        <taxon>Adhaeribacter</taxon>
    </lineage>
</organism>
<dbReference type="Gene3D" id="2.60.40.2060">
    <property type="match status" value="1"/>
</dbReference>
<sequence>MKLSIYSYLTVLLAIMMAGCEYDNYEPPKSTLTGRVVYNDQVIGVRSNAVRLELRQPGPDYPLWRTTPINVNIAQDGTFSAVLFDGNYKLTRVRGNGPWVDQTDTINVEVRGTAVVDVPVNPFFVIKNEQIKKGTSTIDATFNLQQVNTTRQLERVNLYISSTNIVDATNQRASAEKAASGITNLSQPITLNVNLSSLPAAVAGKEYVFARIGVKTVGIQELAYSAPLKIQLK</sequence>
<gene>
    <name evidence="3" type="ORF">AAE02nite_06020</name>
</gene>
<dbReference type="EMBL" id="BJYS01000003">
    <property type="protein sequence ID" value="GEO02938.1"/>
    <property type="molecule type" value="Genomic_DNA"/>
</dbReference>
<name>A0A512ATB7_9BACT</name>
<reference evidence="3 4" key="1">
    <citation type="submission" date="2019-07" db="EMBL/GenBank/DDBJ databases">
        <title>Whole genome shotgun sequence of Adhaeribacter aerolatus NBRC 106133.</title>
        <authorList>
            <person name="Hosoyama A."/>
            <person name="Uohara A."/>
            <person name="Ohji S."/>
            <person name="Ichikawa N."/>
        </authorList>
    </citation>
    <scope>NUCLEOTIDE SEQUENCE [LARGE SCALE GENOMIC DNA]</scope>
    <source>
        <strain evidence="3 4">NBRC 106133</strain>
    </source>
</reference>
<feature type="domain" description="DUF3823" evidence="1">
    <location>
        <begin position="30"/>
        <end position="121"/>
    </location>
</feature>
<dbReference type="InterPro" id="IPR024278">
    <property type="entry name" value="DUF3823_N"/>
</dbReference>
<dbReference type="AlphaFoldDB" id="A0A512ATB7"/>
<dbReference type="Proteomes" id="UP000321532">
    <property type="component" value="Unassembled WGS sequence"/>
</dbReference>
<dbReference type="InterPro" id="IPR041186">
    <property type="entry name" value="DUF3823_C"/>
</dbReference>
<feature type="domain" description="DUF3823" evidence="2">
    <location>
        <begin position="124"/>
        <end position="226"/>
    </location>
</feature>
<evidence type="ECO:0000259" key="1">
    <source>
        <dbReference type="Pfam" id="PF12866"/>
    </source>
</evidence>
<dbReference type="Pfam" id="PF12866">
    <property type="entry name" value="DUF3823"/>
    <property type="match status" value="1"/>
</dbReference>